<evidence type="ECO:0000256" key="6">
    <source>
        <dbReference type="RuleBase" id="RU000394"/>
    </source>
</evidence>
<feature type="binding site" evidence="5">
    <location>
        <begin position="90"/>
        <end position="97"/>
    </location>
    <ligand>
        <name>ATP</name>
        <dbReference type="ChEBI" id="CHEBI:30616"/>
    </ligand>
</feature>
<dbReference type="SUPFAM" id="SSF52540">
    <property type="entry name" value="P-loop containing nucleoside triphosphate hydrolases"/>
    <property type="match status" value="1"/>
</dbReference>
<comment type="similarity">
    <text evidence="5 6">Belongs to the TRAFAC class myosin-kinesin ATPase superfamily. Kinesin family.</text>
</comment>
<evidence type="ECO:0000256" key="3">
    <source>
        <dbReference type="ARBA" id="ARBA00023054"/>
    </source>
</evidence>
<dbReference type="EMBL" id="GDID01002885">
    <property type="protein sequence ID" value="JAP93721.1"/>
    <property type="molecule type" value="Transcribed_RNA"/>
</dbReference>
<evidence type="ECO:0000313" key="9">
    <source>
        <dbReference type="EMBL" id="JAP93721.1"/>
    </source>
</evidence>
<dbReference type="PROSITE" id="PS00411">
    <property type="entry name" value="KINESIN_MOTOR_1"/>
    <property type="match status" value="1"/>
</dbReference>
<protein>
    <recommendedName>
        <fullName evidence="6">Kinesin-like protein</fullName>
    </recommendedName>
</protein>
<dbReference type="GO" id="GO:0003777">
    <property type="term" value="F:microtubule motor activity"/>
    <property type="evidence" value="ECO:0007669"/>
    <property type="project" value="InterPro"/>
</dbReference>
<keyword evidence="2 5" id="KW-0067">ATP-binding</keyword>
<sequence length="592" mass="68068">NVAVRVRPLNQKELLQSPTKILQILSQNQIVFDPITQETKSGHTRQKNLTFNYDSVYTEHSTNKQIYDNSLEPLIQKLFEGFNLTVFAYGATSSGKTHTIQGCQNQDGIMHMSLQKIFQNLQLDSTLQLSFYEIYNEQINDLMHQQQNLQLRDDIGAVKIINLSSVPVSNYQQAIQLINKALQLRQTQATGENLNSSRSHSILQLVLTHQQKTSKFLLIDLAGSERLKRTQAEGQRLFEGCNINQSLLALGNCLSALCRSQTGYVPYRNSKLTRILKETLSGQSKVLMICAVSPSDVVYEDTLNSLTYAQRATFIKCQTKINIQAIQMTTNEMNQLINTLKEENLQLQSELDKLKQNDETFINSEELDILLEQLKDSAKNMYVSQAEKRYLEYTTPLDTQSIVKCGEFENQLFLKCQTIKQNLQKFQQKNKFFDLKISNCDTELKLNQQQSLSTLRGKICDFETQKRKKLETQVNMQKKLFGELKLIALVALGEQEIGNIISKFEHLETQRNDELTSSQLNETTQFTKEVNITQRPIRQQALQNWAQNSMRKVPGLQRKPIDKRPTDNYEKEINELNSQLQNLGYSKRSQIK</sequence>
<feature type="non-terminal residue" evidence="9">
    <location>
        <position position="1"/>
    </location>
</feature>
<dbReference type="Pfam" id="PF00225">
    <property type="entry name" value="Kinesin"/>
    <property type="match status" value="1"/>
</dbReference>
<dbReference type="GO" id="GO:0005874">
    <property type="term" value="C:microtubule"/>
    <property type="evidence" value="ECO:0007669"/>
    <property type="project" value="UniProtKB-KW"/>
</dbReference>
<dbReference type="InterPro" id="IPR027640">
    <property type="entry name" value="Kinesin-like_fam"/>
</dbReference>
<feature type="non-terminal residue" evidence="9">
    <location>
        <position position="592"/>
    </location>
</feature>
<dbReference type="CDD" id="cd00106">
    <property type="entry name" value="KISc"/>
    <property type="match status" value="1"/>
</dbReference>
<dbReference type="Gene3D" id="3.40.850.10">
    <property type="entry name" value="Kinesin motor domain"/>
    <property type="match status" value="1"/>
</dbReference>
<keyword evidence="1 5" id="KW-0547">Nucleotide-binding</keyword>
<proteinExistence type="inferred from homology"/>
<evidence type="ECO:0000259" key="8">
    <source>
        <dbReference type="PROSITE" id="PS50067"/>
    </source>
</evidence>
<dbReference type="GO" id="GO:0007018">
    <property type="term" value="P:microtubule-based movement"/>
    <property type="evidence" value="ECO:0007669"/>
    <property type="project" value="InterPro"/>
</dbReference>
<dbReference type="GO" id="GO:0005524">
    <property type="term" value="F:ATP binding"/>
    <property type="evidence" value="ECO:0007669"/>
    <property type="project" value="UniProtKB-UniRule"/>
</dbReference>
<dbReference type="PRINTS" id="PR00380">
    <property type="entry name" value="KINESINHEAVY"/>
</dbReference>
<organism evidence="9">
    <name type="scientific">Trepomonas sp. PC1</name>
    <dbReference type="NCBI Taxonomy" id="1076344"/>
    <lineage>
        <taxon>Eukaryota</taxon>
        <taxon>Metamonada</taxon>
        <taxon>Diplomonadida</taxon>
        <taxon>Hexamitidae</taxon>
        <taxon>Hexamitinae</taxon>
        <taxon>Trepomonas</taxon>
    </lineage>
</organism>
<dbReference type="PANTHER" id="PTHR47968:SF75">
    <property type="entry name" value="CENTROMERE-ASSOCIATED PROTEIN E"/>
    <property type="match status" value="1"/>
</dbReference>
<evidence type="ECO:0000256" key="2">
    <source>
        <dbReference type="ARBA" id="ARBA00022840"/>
    </source>
</evidence>
<keyword evidence="4 5" id="KW-0505">Motor protein</keyword>
<feature type="domain" description="Kinesin motor" evidence="8">
    <location>
        <begin position="1"/>
        <end position="315"/>
    </location>
</feature>
<evidence type="ECO:0000256" key="1">
    <source>
        <dbReference type="ARBA" id="ARBA00022741"/>
    </source>
</evidence>
<dbReference type="AlphaFoldDB" id="A0A146KE47"/>
<evidence type="ECO:0000256" key="4">
    <source>
        <dbReference type="ARBA" id="ARBA00023175"/>
    </source>
</evidence>
<keyword evidence="3 7" id="KW-0175">Coiled coil</keyword>
<dbReference type="PROSITE" id="PS50067">
    <property type="entry name" value="KINESIN_MOTOR_2"/>
    <property type="match status" value="1"/>
</dbReference>
<gene>
    <name evidence="9" type="ORF">TPC1_13893</name>
</gene>
<keyword evidence="6" id="KW-0493">Microtubule</keyword>
<dbReference type="InterPro" id="IPR036961">
    <property type="entry name" value="Kinesin_motor_dom_sf"/>
</dbReference>
<evidence type="ECO:0000256" key="5">
    <source>
        <dbReference type="PROSITE-ProRule" id="PRU00283"/>
    </source>
</evidence>
<evidence type="ECO:0000256" key="7">
    <source>
        <dbReference type="SAM" id="Coils"/>
    </source>
</evidence>
<feature type="coiled-coil region" evidence="7">
    <location>
        <begin position="323"/>
        <end position="357"/>
    </location>
</feature>
<dbReference type="PANTHER" id="PTHR47968">
    <property type="entry name" value="CENTROMERE PROTEIN E"/>
    <property type="match status" value="1"/>
</dbReference>
<dbReference type="InterPro" id="IPR027417">
    <property type="entry name" value="P-loop_NTPase"/>
</dbReference>
<dbReference type="InterPro" id="IPR019821">
    <property type="entry name" value="Kinesin_motor_CS"/>
</dbReference>
<dbReference type="SMART" id="SM00129">
    <property type="entry name" value="KISc"/>
    <property type="match status" value="1"/>
</dbReference>
<dbReference type="GO" id="GO:0008017">
    <property type="term" value="F:microtubule binding"/>
    <property type="evidence" value="ECO:0007669"/>
    <property type="project" value="InterPro"/>
</dbReference>
<name>A0A146KE47_9EUKA</name>
<accession>A0A146KE47</accession>
<reference evidence="9" key="1">
    <citation type="submission" date="2015-07" db="EMBL/GenBank/DDBJ databases">
        <title>Adaptation to a free-living lifestyle via gene acquisitions in the diplomonad Trepomonas sp. PC1.</title>
        <authorList>
            <person name="Xu F."/>
            <person name="Jerlstrom-Hultqvist J."/>
            <person name="Kolisko M."/>
            <person name="Simpson A.G.B."/>
            <person name="Roger A.J."/>
            <person name="Svard S.G."/>
            <person name="Andersson J.O."/>
        </authorList>
    </citation>
    <scope>NUCLEOTIDE SEQUENCE</scope>
    <source>
        <strain evidence="9">PC1</strain>
    </source>
</reference>
<dbReference type="InterPro" id="IPR001752">
    <property type="entry name" value="Kinesin_motor_dom"/>
</dbReference>